<dbReference type="Proteomes" id="UP000467700">
    <property type="component" value="Unassembled WGS sequence"/>
</dbReference>
<feature type="signal peptide" evidence="2">
    <location>
        <begin position="1"/>
        <end position="20"/>
    </location>
</feature>
<dbReference type="AlphaFoldDB" id="A0A8S0WL03"/>
<organism evidence="3 4">
    <name type="scientific">Cyclocybe aegerita</name>
    <name type="common">Black poplar mushroom</name>
    <name type="synonym">Agrocybe aegerita</name>
    <dbReference type="NCBI Taxonomy" id="1973307"/>
    <lineage>
        <taxon>Eukaryota</taxon>
        <taxon>Fungi</taxon>
        <taxon>Dikarya</taxon>
        <taxon>Basidiomycota</taxon>
        <taxon>Agaricomycotina</taxon>
        <taxon>Agaricomycetes</taxon>
        <taxon>Agaricomycetidae</taxon>
        <taxon>Agaricales</taxon>
        <taxon>Agaricineae</taxon>
        <taxon>Bolbitiaceae</taxon>
        <taxon>Cyclocybe</taxon>
    </lineage>
</organism>
<feature type="compositionally biased region" description="Basic and acidic residues" evidence="1">
    <location>
        <begin position="105"/>
        <end position="115"/>
    </location>
</feature>
<protein>
    <recommendedName>
        <fullName evidence="5">EKC/KEOPS complex subunit GON7</fullName>
    </recommendedName>
</protein>
<name>A0A8S0WL03_CYCAE</name>
<feature type="compositionally biased region" description="Acidic residues" evidence="1">
    <location>
        <begin position="116"/>
        <end position="127"/>
    </location>
</feature>
<evidence type="ECO:0000313" key="3">
    <source>
        <dbReference type="EMBL" id="CAA7264977.1"/>
    </source>
</evidence>
<proteinExistence type="predicted"/>
<feature type="region of interest" description="Disordered" evidence="1">
    <location>
        <begin position="46"/>
        <end position="66"/>
    </location>
</feature>
<accession>A0A8S0WL03</accession>
<feature type="chain" id="PRO_5035912998" description="EKC/KEOPS complex subunit GON7" evidence="2">
    <location>
        <begin position="21"/>
        <end position="127"/>
    </location>
</feature>
<evidence type="ECO:0000256" key="2">
    <source>
        <dbReference type="SAM" id="SignalP"/>
    </source>
</evidence>
<comment type="caution">
    <text evidence="3">The sequence shown here is derived from an EMBL/GenBank/DDBJ whole genome shotgun (WGS) entry which is preliminary data.</text>
</comment>
<keyword evidence="4" id="KW-1185">Reference proteome</keyword>
<evidence type="ECO:0008006" key="5">
    <source>
        <dbReference type="Google" id="ProtNLM"/>
    </source>
</evidence>
<feature type="region of interest" description="Disordered" evidence="1">
    <location>
        <begin position="105"/>
        <end position="127"/>
    </location>
</feature>
<reference evidence="3 4" key="1">
    <citation type="submission" date="2020-01" db="EMBL/GenBank/DDBJ databases">
        <authorList>
            <person name="Gupta K D."/>
        </authorList>
    </citation>
    <scope>NUCLEOTIDE SEQUENCE [LARGE SCALE GENOMIC DNA]</scope>
</reference>
<dbReference type="OrthoDB" id="2553859at2759"/>
<evidence type="ECO:0000256" key="1">
    <source>
        <dbReference type="SAM" id="MobiDB-lite"/>
    </source>
</evidence>
<sequence>MLICLPKLGHLIFFPALVSSQAPATTYNPLTMSSIKITYVLNPPADLPSPAPSDLPTQKSHEYKIDAPQDDKKAFYAALRTSLEAARNEVGDELTKWRDVVGKAELGKEPKKVVDEEGEEEEEEEQA</sequence>
<evidence type="ECO:0000313" key="4">
    <source>
        <dbReference type="Proteomes" id="UP000467700"/>
    </source>
</evidence>
<dbReference type="EMBL" id="CACVBS010000046">
    <property type="protein sequence ID" value="CAA7264977.1"/>
    <property type="molecule type" value="Genomic_DNA"/>
</dbReference>
<gene>
    <name evidence="3" type="ORF">AAE3_LOCUS6879</name>
</gene>
<keyword evidence="2" id="KW-0732">Signal</keyword>